<protein>
    <submittedName>
        <fullName evidence="3">Aldo/keto reductase</fullName>
    </submittedName>
</protein>
<reference evidence="3 4" key="1">
    <citation type="submission" date="2018-08" db="EMBL/GenBank/DDBJ databases">
        <title>Chitinophaga sp. K20C18050901, a novel bacterium isolated from forest soil.</title>
        <authorList>
            <person name="Wang C."/>
        </authorList>
    </citation>
    <scope>NUCLEOTIDE SEQUENCE [LARGE SCALE GENOMIC DNA]</scope>
    <source>
        <strain evidence="3 4">K20C18050901</strain>
    </source>
</reference>
<dbReference type="InterPro" id="IPR023210">
    <property type="entry name" value="NADP_OxRdtase_dom"/>
</dbReference>
<gene>
    <name evidence="3" type="ORF">DXN04_03230</name>
</gene>
<dbReference type="GO" id="GO:0005829">
    <property type="term" value="C:cytosol"/>
    <property type="evidence" value="ECO:0007669"/>
    <property type="project" value="UniProtKB-ARBA"/>
</dbReference>
<feature type="domain" description="NADP-dependent oxidoreductase" evidence="2">
    <location>
        <begin position="18"/>
        <end position="315"/>
    </location>
</feature>
<dbReference type="Proteomes" id="UP000261174">
    <property type="component" value="Unassembled WGS sequence"/>
</dbReference>
<dbReference type="CDD" id="cd19080">
    <property type="entry name" value="AKR_AKR9A_9B"/>
    <property type="match status" value="1"/>
</dbReference>
<dbReference type="EMBL" id="QTJV01000001">
    <property type="protein sequence ID" value="RFM36528.1"/>
    <property type="molecule type" value="Genomic_DNA"/>
</dbReference>
<proteinExistence type="predicted"/>
<dbReference type="OrthoDB" id="9773828at2"/>
<dbReference type="Gene3D" id="3.20.20.100">
    <property type="entry name" value="NADP-dependent oxidoreductase domain"/>
    <property type="match status" value="1"/>
</dbReference>
<evidence type="ECO:0000259" key="2">
    <source>
        <dbReference type="Pfam" id="PF00248"/>
    </source>
</evidence>
<dbReference type="PANTHER" id="PTHR43364:SF4">
    <property type="entry name" value="NAD(P)-LINKED OXIDOREDUCTASE SUPERFAMILY PROTEIN"/>
    <property type="match status" value="1"/>
</dbReference>
<accession>A0A3E1P921</accession>
<evidence type="ECO:0000313" key="4">
    <source>
        <dbReference type="Proteomes" id="UP000261174"/>
    </source>
</evidence>
<dbReference type="InterPro" id="IPR036812">
    <property type="entry name" value="NAD(P)_OxRdtase_dom_sf"/>
</dbReference>
<dbReference type="GO" id="GO:0016491">
    <property type="term" value="F:oxidoreductase activity"/>
    <property type="evidence" value="ECO:0007669"/>
    <property type="project" value="UniProtKB-KW"/>
</dbReference>
<dbReference type="Pfam" id="PF00248">
    <property type="entry name" value="Aldo_ket_red"/>
    <property type="match status" value="1"/>
</dbReference>
<dbReference type="FunFam" id="3.20.20.100:FF:000004">
    <property type="entry name" value="Oxidoreductase, aldo/keto reductase"/>
    <property type="match status" value="1"/>
</dbReference>
<evidence type="ECO:0000313" key="3">
    <source>
        <dbReference type="EMBL" id="RFM36528.1"/>
    </source>
</evidence>
<dbReference type="AlphaFoldDB" id="A0A3E1P921"/>
<dbReference type="RefSeq" id="WP_116851850.1">
    <property type="nucleotide sequence ID" value="NZ_QTJV01000001.1"/>
</dbReference>
<keyword evidence="4" id="KW-1185">Reference proteome</keyword>
<comment type="caution">
    <text evidence="3">The sequence shown here is derived from an EMBL/GenBank/DDBJ whole genome shotgun (WGS) entry which is preliminary data.</text>
</comment>
<dbReference type="SUPFAM" id="SSF51430">
    <property type="entry name" value="NAD(P)-linked oxidoreductase"/>
    <property type="match status" value="1"/>
</dbReference>
<sequence length="358" mass="39396">MQLDSFRTLGHSGLKVSPLCLGGMTLGDDWNWGADETTAAQLIHQYIDLGGNFIDTANIYTNGHSEKIIGDTIGRYPSQRNRIVIGTKCSANTLPGNPNAGGGSTHSILYNVHESLRRLQTDYIDLLWVHQWDWTTPFEETMRTLHNLVSSGKVRYIGVSYAPAWKIAQAQTTALLKDWTPFIGLQIEYSLLERSIEDELVPMAAELGLGITPWSPLKGGILSGKYQAGNQSGDSRMGGAYQLSEKEIRVIEKVKDIAAVHNTSPAAVALAWVLHKQATTSIILGVRKPDQLKQNMAALEVNLTQQEMDELDAISKPAPTFVTNYKEYSRSFLHGGIEINGLKASPLPAFQQMTPGKY</sequence>
<organism evidence="3 4">
    <name type="scientific">Chitinophaga silvisoli</name>
    <dbReference type="NCBI Taxonomy" id="2291814"/>
    <lineage>
        <taxon>Bacteria</taxon>
        <taxon>Pseudomonadati</taxon>
        <taxon>Bacteroidota</taxon>
        <taxon>Chitinophagia</taxon>
        <taxon>Chitinophagales</taxon>
        <taxon>Chitinophagaceae</taxon>
        <taxon>Chitinophaga</taxon>
    </lineage>
</organism>
<dbReference type="InterPro" id="IPR050523">
    <property type="entry name" value="AKR_Detox_Biosynth"/>
</dbReference>
<keyword evidence="1" id="KW-0560">Oxidoreductase</keyword>
<name>A0A3E1P921_9BACT</name>
<evidence type="ECO:0000256" key="1">
    <source>
        <dbReference type="ARBA" id="ARBA00023002"/>
    </source>
</evidence>
<dbReference type="PANTHER" id="PTHR43364">
    <property type="entry name" value="NADH-SPECIFIC METHYLGLYOXAL REDUCTASE-RELATED"/>
    <property type="match status" value="1"/>
</dbReference>